<dbReference type="SMART" id="SM00354">
    <property type="entry name" value="HTH_LACI"/>
    <property type="match status" value="1"/>
</dbReference>
<dbReference type="InterPro" id="IPR028082">
    <property type="entry name" value="Peripla_BP_I"/>
</dbReference>
<accession>A0ABZ0CZQ9</accession>
<dbReference type="Proteomes" id="UP001303946">
    <property type="component" value="Chromosome"/>
</dbReference>
<evidence type="ECO:0000259" key="4">
    <source>
        <dbReference type="PROSITE" id="PS50932"/>
    </source>
</evidence>
<dbReference type="InterPro" id="IPR046335">
    <property type="entry name" value="LacI/GalR-like_sensor"/>
</dbReference>
<dbReference type="PANTHER" id="PTHR30146:SF138">
    <property type="entry name" value="TRANSCRIPTIONAL REGULATORY PROTEIN"/>
    <property type="match status" value="1"/>
</dbReference>
<dbReference type="Pfam" id="PF13377">
    <property type="entry name" value="Peripla_BP_3"/>
    <property type="match status" value="1"/>
</dbReference>
<evidence type="ECO:0000256" key="1">
    <source>
        <dbReference type="ARBA" id="ARBA00023015"/>
    </source>
</evidence>
<name>A0ABZ0CZQ9_9BURK</name>
<dbReference type="Gene3D" id="3.40.50.2300">
    <property type="match status" value="2"/>
</dbReference>
<dbReference type="SUPFAM" id="SSF47413">
    <property type="entry name" value="lambda repressor-like DNA-binding domains"/>
    <property type="match status" value="1"/>
</dbReference>
<dbReference type="EMBL" id="CP136336">
    <property type="protein sequence ID" value="WOB10480.1"/>
    <property type="molecule type" value="Genomic_DNA"/>
</dbReference>
<dbReference type="Pfam" id="PF00356">
    <property type="entry name" value="LacI"/>
    <property type="match status" value="1"/>
</dbReference>
<dbReference type="RefSeq" id="WP_316703389.1">
    <property type="nucleotide sequence ID" value="NZ_CP136336.1"/>
</dbReference>
<keyword evidence="3" id="KW-0804">Transcription</keyword>
<evidence type="ECO:0000256" key="2">
    <source>
        <dbReference type="ARBA" id="ARBA00023125"/>
    </source>
</evidence>
<feature type="domain" description="HTH lacI-type" evidence="4">
    <location>
        <begin position="20"/>
        <end position="75"/>
    </location>
</feature>
<dbReference type="CDD" id="cd01392">
    <property type="entry name" value="HTH_LacI"/>
    <property type="match status" value="1"/>
</dbReference>
<protein>
    <submittedName>
        <fullName evidence="5">Substrate-binding domain-containing protein</fullName>
    </submittedName>
</protein>
<dbReference type="InterPro" id="IPR010982">
    <property type="entry name" value="Lambda_DNA-bd_dom_sf"/>
</dbReference>
<dbReference type="PANTHER" id="PTHR30146">
    <property type="entry name" value="LACI-RELATED TRANSCRIPTIONAL REPRESSOR"/>
    <property type="match status" value="1"/>
</dbReference>
<sequence>MPTDETSSVQTGARSGRVRLTLADVAATLGISRTTVSNAFNRPEQLSKELRETILTTARELGYFGPDPKARALRRKELREVALVFHHDLPYAFNDPLTLDFMRGVARQLQQRGLTLQLIPMFSRQIEPTLDVAFKTTADALIFHAEVAPEFASMVRAAPLPLVVVDTMVPGAPSVCLDDRRGAELAMAHALKAKPDVVLVLCFFVDEEPMKRAQAARAPRSPFNTCERVAGYAQAARRAGFDASRIVWHIVDDGDPEAAALRAVEQERARLCKHQRIAVVAMSDRIALAAMGAMRSWPKVELVSVVGFDDIPAAAAAGLTTVRQDGVEKGESAVRVVLDDEPSVVLPLTLVARDT</sequence>
<evidence type="ECO:0000313" key="6">
    <source>
        <dbReference type="Proteomes" id="UP001303946"/>
    </source>
</evidence>
<proteinExistence type="predicted"/>
<reference evidence="5 6" key="1">
    <citation type="submission" date="2023-10" db="EMBL/GenBank/DDBJ databases">
        <title>Bacteria for the degradation of biodegradable plastic PBAT(Polybutylene adipate terephthalate).</title>
        <authorList>
            <person name="Weon H.-Y."/>
            <person name="Yeon J."/>
        </authorList>
    </citation>
    <scope>NUCLEOTIDE SEQUENCE [LARGE SCALE GENOMIC DNA]</scope>
    <source>
        <strain evidence="5 6">SBD 7-3</strain>
    </source>
</reference>
<gene>
    <name evidence="5" type="ORF">RXV79_10555</name>
</gene>
<dbReference type="SUPFAM" id="SSF53822">
    <property type="entry name" value="Periplasmic binding protein-like I"/>
    <property type="match status" value="1"/>
</dbReference>
<keyword evidence="2" id="KW-0238">DNA-binding</keyword>
<dbReference type="Gene3D" id="1.10.260.40">
    <property type="entry name" value="lambda repressor-like DNA-binding domains"/>
    <property type="match status" value="1"/>
</dbReference>
<keyword evidence="6" id="KW-1185">Reference proteome</keyword>
<organism evidence="5 6">
    <name type="scientific">Piscinibacter gummiphilus</name>
    <dbReference type="NCBI Taxonomy" id="946333"/>
    <lineage>
        <taxon>Bacteria</taxon>
        <taxon>Pseudomonadati</taxon>
        <taxon>Pseudomonadota</taxon>
        <taxon>Betaproteobacteria</taxon>
        <taxon>Burkholderiales</taxon>
        <taxon>Sphaerotilaceae</taxon>
        <taxon>Piscinibacter</taxon>
    </lineage>
</organism>
<keyword evidence="1" id="KW-0805">Transcription regulation</keyword>
<dbReference type="PROSITE" id="PS50932">
    <property type="entry name" value="HTH_LACI_2"/>
    <property type="match status" value="1"/>
</dbReference>
<evidence type="ECO:0000313" key="5">
    <source>
        <dbReference type="EMBL" id="WOB10480.1"/>
    </source>
</evidence>
<evidence type="ECO:0000256" key="3">
    <source>
        <dbReference type="ARBA" id="ARBA00023163"/>
    </source>
</evidence>
<dbReference type="InterPro" id="IPR000843">
    <property type="entry name" value="HTH_LacI"/>
</dbReference>